<protein>
    <submittedName>
        <fullName evidence="7">Helicase ATP-binding domain-containing protein</fullName>
    </submittedName>
</protein>
<dbReference type="GO" id="GO:0005524">
    <property type="term" value="F:ATP binding"/>
    <property type="evidence" value="ECO:0007669"/>
    <property type="project" value="UniProtKB-KW"/>
</dbReference>
<dbReference type="GO" id="GO:0006289">
    <property type="term" value="P:nucleotide-excision repair"/>
    <property type="evidence" value="ECO:0007669"/>
    <property type="project" value="TreeGrafter"/>
</dbReference>
<evidence type="ECO:0000256" key="3">
    <source>
        <dbReference type="ARBA" id="ARBA00022840"/>
    </source>
</evidence>
<dbReference type="GO" id="GO:0003677">
    <property type="term" value="F:DNA binding"/>
    <property type="evidence" value="ECO:0007669"/>
    <property type="project" value="InterPro"/>
</dbReference>
<dbReference type="Gene3D" id="3.40.50.300">
    <property type="entry name" value="P-loop containing nucleotide triphosphate hydrolases"/>
    <property type="match status" value="1"/>
</dbReference>
<keyword evidence="6" id="KW-1185">Reference proteome</keyword>
<dbReference type="PANTHER" id="PTHR11472:SF47">
    <property type="entry name" value="FANCONI ANEMIA GROUP J PROTEIN"/>
    <property type="match status" value="1"/>
</dbReference>
<evidence type="ECO:0000256" key="2">
    <source>
        <dbReference type="ARBA" id="ARBA00022801"/>
    </source>
</evidence>
<evidence type="ECO:0000256" key="4">
    <source>
        <dbReference type="SAM" id="MobiDB-lite"/>
    </source>
</evidence>
<dbReference type="InterPro" id="IPR014013">
    <property type="entry name" value="Helic_SF1/SF2_ATP-bd_DinG/Rad3"/>
</dbReference>
<dbReference type="PROSITE" id="PS00690">
    <property type="entry name" value="DEAH_ATP_HELICASE"/>
    <property type="match status" value="1"/>
</dbReference>
<dbReference type="GO" id="GO:1990918">
    <property type="term" value="P:double-strand break repair involved in meiotic recombination"/>
    <property type="evidence" value="ECO:0007669"/>
    <property type="project" value="TreeGrafter"/>
</dbReference>
<feature type="domain" description="Helicase ATP-binding" evidence="5">
    <location>
        <begin position="32"/>
        <end position="415"/>
    </location>
</feature>
<dbReference type="SMART" id="SM00487">
    <property type="entry name" value="DEXDc"/>
    <property type="match status" value="1"/>
</dbReference>
<dbReference type="GO" id="GO:0003678">
    <property type="term" value="F:DNA helicase activity"/>
    <property type="evidence" value="ECO:0007669"/>
    <property type="project" value="InterPro"/>
</dbReference>
<feature type="region of interest" description="Disordered" evidence="4">
    <location>
        <begin position="117"/>
        <end position="139"/>
    </location>
</feature>
<feature type="compositionally biased region" description="Polar residues" evidence="4">
    <location>
        <begin position="128"/>
        <end position="139"/>
    </location>
</feature>
<dbReference type="PANTHER" id="PTHR11472">
    <property type="entry name" value="DNA REPAIR DEAD HELICASE RAD3/XP-D SUBFAMILY MEMBER"/>
    <property type="match status" value="1"/>
</dbReference>
<dbReference type="GO" id="GO:0016818">
    <property type="term" value="F:hydrolase activity, acting on acid anhydrides, in phosphorus-containing anhydrides"/>
    <property type="evidence" value="ECO:0007669"/>
    <property type="project" value="InterPro"/>
</dbReference>
<sequence length="552" mass="63032">MIKPENQLLPKPNRKRTHPIQAEYARMIVNGVTVLLPPGLKPYPSQQLMMVKIIQSLKSKKHAMIESPTGSGKSLGLLSACCAWLQDYKIQRRLAIHNCPKHGANAITSGFQKAASDTKIAQSDEAKPSTSGNENDESSFLNHMNNEIIDLTVDDSVYDAFGEAKDETVYDNSEHQPEADCTCSEMKKIRIYYGTRTHKQISQVVKEYGRLPYGHEKNEKQLRHTILASREQSCLNQDVRKSDDLTAACKERIAPDGIGCIYRHNLRSIEDPNRLRKKIDQFGGGVWDIEDLSEALKSPEICPYFASTRTLTNDADIIFTPFNYLLDPIIRKSSEVYLKNSIIILDEAHNVEDTCRSAVSFQFKESEFGAAFHNFNDKLSLMNDHVFLGTLKNNTSESNSKNEGLQEVEKYKESLKRMSDLAKQIYNFFSELVKFFDETSSVNSNSKTWDWESFLNLLKNEDPKKNLYFEAEDVRFVQYLSDFNVITAQKSKDENSGDIVAELLTEFKLSQVAIVLVEKYLYFMKYFQKKKNCINATLLLLLKYNKAMLRNG</sequence>
<name>A0A914YVL3_9BILA</name>
<organism evidence="6 7">
    <name type="scientific">Panagrolaimus superbus</name>
    <dbReference type="NCBI Taxonomy" id="310955"/>
    <lineage>
        <taxon>Eukaryota</taxon>
        <taxon>Metazoa</taxon>
        <taxon>Ecdysozoa</taxon>
        <taxon>Nematoda</taxon>
        <taxon>Chromadorea</taxon>
        <taxon>Rhabditida</taxon>
        <taxon>Tylenchina</taxon>
        <taxon>Panagrolaimomorpha</taxon>
        <taxon>Panagrolaimoidea</taxon>
        <taxon>Panagrolaimidae</taxon>
        <taxon>Panagrolaimus</taxon>
    </lineage>
</organism>
<dbReference type="GO" id="GO:0005634">
    <property type="term" value="C:nucleus"/>
    <property type="evidence" value="ECO:0007669"/>
    <property type="project" value="TreeGrafter"/>
</dbReference>
<evidence type="ECO:0000259" key="5">
    <source>
        <dbReference type="PROSITE" id="PS51193"/>
    </source>
</evidence>
<proteinExistence type="predicted"/>
<keyword evidence="2" id="KW-0378">Hydrolase</keyword>
<dbReference type="Pfam" id="PF06733">
    <property type="entry name" value="DEAD_2"/>
    <property type="match status" value="1"/>
</dbReference>
<evidence type="ECO:0000313" key="7">
    <source>
        <dbReference type="WBParaSite" id="PSU_v2.g4171.t1"/>
    </source>
</evidence>
<reference evidence="7" key="1">
    <citation type="submission" date="2022-11" db="UniProtKB">
        <authorList>
            <consortium name="WormBaseParasite"/>
        </authorList>
    </citation>
    <scope>IDENTIFICATION</scope>
</reference>
<dbReference type="InterPro" id="IPR010614">
    <property type="entry name" value="RAD3-like_helicase_DEAD"/>
</dbReference>
<accession>A0A914YVL3</accession>
<dbReference type="InterPro" id="IPR014001">
    <property type="entry name" value="Helicase_ATP-bd"/>
</dbReference>
<evidence type="ECO:0000256" key="1">
    <source>
        <dbReference type="ARBA" id="ARBA00022741"/>
    </source>
</evidence>
<dbReference type="SUPFAM" id="SSF52540">
    <property type="entry name" value="P-loop containing nucleoside triphosphate hydrolases"/>
    <property type="match status" value="1"/>
</dbReference>
<dbReference type="PROSITE" id="PS51193">
    <property type="entry name" value="HELICASE_ATP_BIND_2"/>
    <property type="match status" value="1"/>
</dbReference>
<dbReference type="InterPro" id="IPR002464">
    <property type="entry name" value="DNA/RNA_helicase_DEAH_CS"/>
</dbReference>
<evidence type="ECO:0000313" key="6">
    <source>
        <dbReference type="Proteomes" id="UP000887577"/>
    </source>
</evidence>
<dbReference type="SMART" id="SM00488">
    <property type="entry name" value="DEXDc2"/>
    <property type="match status" value="1"/>
</dbReference>
<dbReference type="WBParaSite" id="PSU_v2.g4171.t1">
    <property type="protein sequence ID" value="PSU_v2.g4171.t1"/>
    <property type="gene ID" value="PSU_v2.g4171"/>
</dbReference>
<dbReference type="AlphaFoldDB" id="A0A914YVL3"/>
<dbReference type="InterPro" id="IPR045028">
    <property type="entry name" value="DinG/Rad3-like"/>
</dbReference>
<keyword evidence="3" id="KW-0067">ATP-binding</keyword>
<dbReference type="InterPro" id="IPR006554">
    <property type="entry name" value="Helicase-like_DEXD_c2"/>
</dbReference>
<dbReference type="Proteomes" id="UP000887577">
    <property type="component" value="Unplaced"/>
</dbReference>
<keyword evidence="1" id="KW-0547">Nucleotide-binding</keyword>
<dbReference type="InterPro" id="IPR027417">
    <property type="entry name" value="P-loop_NTPase"/>
</dbReference>